<proteinExistence type="predicted"/>
<evidence type="ECO:0000313" key="1">
    <source>
        <dbReference type="EMBL" id="CAA9541337.1"/>
    </source>
</evidence>
<reference evidence="1" key="1">
    <citation type="submission" date="2020-02" db="EMBL/GenBank/DDBJ databases">
        <authorList>
            <person name="Meier V. D."/>
        </authorList>
    </citation>
    <scope>NUCLEOTIDE SEQUENCE</scope>
    <source>
        <strain evidence="1">AVDCRST_MAG19</strain>
    </source>
</reference>
<accession>A0A6J4U5M8</accession>
<sequence>MIDGIDTGVTVPATAAVWLVPERLREPGNRRRFAQTERYGRGGPV</sequence>
<dbReference type="EMBL" id="CADCWL010000001">
    <property type="protein sequence ID" value="CAA9541337.1"/>
    <property type="molecule type" value="Genomic_DNA"/>
</dbReference>
<protein>
    <submittedName>
        <fullName evidence="1">Uncharacterized protein</fullName>
    </submittedName>
</protein>
<dbReference type="AlphaFoldDB" id="A0A6J4U5M8"/>
<name>A0A6J4U5M8_9BACT</name>
<organism evidence="1">
    <name type="scientific">uncultured Thermomicrobiales bacterium</name>
    <dbReference type="NCBI Taxonomy" id="1645740"/>
    <lineage>
        <taxon>Bacteria</taxon>
        <taxon>Pseudomonadati</taxon>
        <taxon>Thermomicrobiota</taxon>
        <taxon>Thermomicrobia</taxon>
        <taxon>Thermomicrobiales</taxon>
        <taxon>environmental samples</taxon>
    </lineage>
</organism>
<gene>
    <name evidence="1" type="ORF">AVDCRST_MAG19-1533</name>
</gene>